<reference evidence="2 3" key="1">
    <citation type="submission" date="2022-01" db="EMBL/GenBank/DDBJ databases">
        <title>Alkalihalobacillus sp. EGI L200015, a novel bacterium isolated from a salt lake sediment.</title>
        <authorList>
            <person name="Gao L."/>
            <person name="Fang B.-Z."/>
            <person name="Li W.-J."/>
        </authorList>
    </citation>
    <scope>NUCLEOTIDE SEQUENCE [LARGE SCALE GENOMIC DNA]</scope>
    <source>
        <strain evidence="2 3">KCTC 12718</strain>
    </source>
</reference>
<gene>
    <name evidence="2" type="ORF">L2716_12355</name>
</gene>
<feature type="transmembrane region" description="Helical" evidence="1">
    <location>
        <begin position="12"/>
        <end position="30"/>
    </location>
</feature>
<dbReference type="Proteomes" id="UP001649381">
    <property type="component" value="Unassembled WGS sequence"/>
</dbReference>
<evidence type="ECO:0000313" key="2">
    <source>
        <dbReference type="EMBL" id="MCF6138520.1"/>
    </source>
</evidence>
<accession>A0ABS9H4C5</accession>
<name>A0ABS9H4C5_9BACL</name>
<keyword evidence="1" id="KW-1133">Transmembrane helix</keyword>
<sequence length="160" mass="17901">MDALLTNFPLWVSIFAILFAQAIKIPIMYISSRKLEWSLFFSTGGMPSSHSSGVTSLTTSIGLIEGVGSPLFAITAVFSIIVMYDAKGVRWQAGEQAVVLNQLVRDFQHLTTEIKNWPKKNEEEKRRELKELLGHRPSEVFFGAILGIGLSFALFYVFVQ</sequence>
<evidence type="ECO:0000256" key="1">
    <source>
        <dbReference type="SAM" id="Phobius"/>
    </source>
</evidence>
<evidence type="ECO:0000313" key="3">
    <source>
        <dbReference type="Proteomes" id="UP001649381"/>
    </source>
</evidence>
<dbReference type="PANTHER" id="PTHR31446">
    <property type="entry name" value="ACID PHOSPHATASE/VANADIUM-DEPENDENT HALOPEROXIDASE-RELATED PROTEIN"/>
    <property type="match status" value="1"/>
</dbReference>
<keyword evidence="1" id="KW-0472">Membrane</keyword>
<comment type="caution">
    <text evidence="2">The sequence shown here is derived from an EMBL/GenBank/DDBJ whole genome shotgun (WGS) entry which is preliminary data.</text>
</comment>
<dbReference type="Pfam" id="PF02681">
    <property type="entry name" value="DUF212"/>
    <property type="match status" value="1"/>
</dbReference>
<dbReference type="RefSeq" id="WP_236335393.1">
    <property type="nucleotide sequence ID" value="NZ_JAKIJS010000001.1"/>
</dbReference>
<dbReference type="PANTHER" id="PTHR31446:SF29">
    <property type="entry name" value="ACID PHOSPHATASE_VANADIUM-DEPENDENT HALOPEROXIDASE-RELATED PROTEIN"/>
    <property type="match status" value="1"/>
</dbReference>
<feature type="transmembrane region" description="Helical" evidence="1">
    <location>
        <begin position="140"/>
        <end position="159"/>
    </location>
</feature>
<dbReference type="InterPro" id="IPR003832">
    <property type="entry name" value="DUF212"/>
</dbReference>
<keyword evidence="1" id="KW-0812">Transmembrane</keyword>
<proteinExistence type="predicted"/>
<organism evidence="2 3">
    <name type="scientific">Pseudalkalibacillus berkeleyi</name>
    <dbReference type="NCBI Taxonomy" id="1069813"/>
    <lineage>
        <taxon>Bacteria</taxon>
        <taxon>Bacillati</taxon>
        <taxon>Bacillota</taxon>
        <taxon>Bacilli</taxon>
        <taxon>Bacillales</taxon>
        <taxon>Fictibacillaceae</taxon>
        <taxon>Pseudalkalibacillus</taxon>
    </lineage>
</organism>
<keyword evidence="3" id="KW-1185">Reference proteome</keyword>
<protein>
    <submittedName>
        <fullName evidence="2">Divergent PAP2 family protein</fullName>
    </submittedName>
</protein>
<dbReference type="EMBL" id="JAKIJS010000001">
    <property type="protein sequence ID" value="MCF6138520.1"/>
    <property type="molecule type" value="Genomic_DNA"/>
</dbReference>